<sequence>MKKRRIMEAAGVILFCFLMVIGVAAGTKKNQHQTLNSTEVAADELQTEGFAVADGMEVNVLQDVFYTQDIASVDPGSLVEVKGAKDCTVSIDGYQKLESLDAEQNQIGEFSNTVPEEEGYYKVSITVSDKVQGSVMTDAVLVYDKTAPEIAGVADASFDSEPTEDMITCSATDNIDGPVDCQKQIEKISDEEYKVTVKAVDKAGNEAVATATLTVGAEGDKGTGQEQQQSAAASSDSANVEQGTNTGAGTQNVADSWQITQYGDEGGAQYMFYTIVDNTGRLVIVDGGYEENADAVRNVIKQHNNHVTAWIITHPHADHVGAFNAIMSANTDNAITVDRIYTIPVNKERYEATAQDYDNIGTFEKFYSLSQTMNNISYLNAGDELDLIGLRMQVFHSWDANVDALPDHLCNDGSMMFKVSGKKKSMLFCADVQSEMEPYILASYRNQFHADYVQLGHHGNWGLTTDFYDVVNPSAVFFDGPRSLIDDESGKYDGYLLRNYFAAKGIPEYRFTTAPNTVVVE</sequence>
<name>A0A6L5YRV5_9FIRM</name>
<reference evidence="3 4" key="1">
    <citation type="submission" date="2019-08" db="EMBL/GenBank/DDBJ databases">
        <title>In-depth cultivation of the pig gut microbiome towards novel bacterial diversity and tailored functional studies.</title>
        <authorList>
            <person name="Wylensek D."/>
            <person name="Hitch T.C.A."/>
            <person name="Clavel T."/>
        </authorList>
    </citation>
    <scope>NUCLEOTIDE SEQUENCE [LARGE SCALE GENOMIC DNA]</scope>
    <source>
        <strain evidence="3 4">MUC/MUC-530-WT-4D</strain>
    </source>
</reference>
<dbReference type="InterPro" id="IPR001279">
    <property type="entry name" value="Metallo-B-lactamas"/>
</dbReference>
<evidence type="ECO:0000313" key="4">
    <source>
        <dbReference type="Proteomes" id="UP000474024"/>
    </source>
</evidence>
<dbReference type="Pfam" id="PF00753">
    <property type="entry name" value="Lactamase_B"/>
    <property type="match status" value="1"/>
</dbReference>
<accession>A0A6L5YRV5</accession>
<dbReference type="InterPro" id="IPR052159">
    <property type="entry name" value="Competence_DNA_uptake"/>
</dbReference>
<protein>
    <submittedName>
        <fullName evidence="3">MBL fold metallo-hydrolase</fullName>
    </submittedName>
</protein>
<dbReference type="Proteomes" id="UP000474024">
    <property type="component" value="Unassembled WGS sequence"/>
</dbReference>
<comment type="caution">
    <text evidence="3">The sequence shown here is derived from an EMBL/GenBank/DDBJ whole genome shotgun (WGS) entry which is preliminary data.</text>
</comment>
<evidence type="ECO:0000259" key="2">
    <source>
        <dbReference type="SMART" id="SM00849"/>
    </source>
</evidence>
<dbReference type="EMBL" id="VUNI01000013">
    <property type="protein sequence ID" value="MST75048.1"/>
    <property type="molecule type" value="Genomic_DNA"/>
</dbReference>
<gene>
    <name evidence="3" type="ORF">FYJ75_08420</name>
</gene>
<feature type="domain" description="Metallo-beta-lactamase" evidence="2">
    <location>
        <begin position="270"/>
        <end position="457"/>
    </location>
</feature>
<proteinExistence type="predicted"/>
<feature type="region of interest" description="Disordered" evidence="1">
    <location>
        <begin position="218"/>
        <end position="251"/>
    </location>
</feature>
<feature type="compositionally biased region" description="Polar residues" evidence="1">
    <location>
        <begin position="239"/>
        <end position="251"/>
    </location>
</feature>
<keyword evidence="4" id="KW-1185">Reference proteome</keyword>
<dbReference type="AlphaFoldDB" id="A0A6L5YRV5"/>
<keyword evidence="3" id="KW-0378">Hydrolase</keyword>
<dbReference type="PANTHER" id="PTHR30619">
    <property type="entry name" value="DNA INTERNALIZATION/COMPETENCE PROTEIN COMEC/REC2"/>
    <property type="match status" value="1"/>
</dbReference>
<organism evidence="3 4">
    <name type="scientific">Roseburia porci</name>
    <dbReference type="NCBI Taxonomy" id="2605790"/>
    <lineage>
        <taxon>Bacteria</taxon>
        <taxon>Bacillati</taxon>
        <taxon>Bacillota</taxon>
        <taxon>Clostridia</taxon>
        <taxon>Lachnospirales</taxon>
        <taxon>Lachnospiraceae</taxon>
        <taxon>Roseburia</taxon>
    </lineage>
</organism>
<dbReference type="SUPFAM" id="SSF56281">
    <property type="entry name" value="Metallo-hydrolase/oxidoreductase"/>
    <property type="match status" value="1"/>
</dbReference>
<feature type="compositionally biased region" description="Low complexity" evidence="1">
    <location>
        <begin position="225"/>
        <end position="238"/>
    </location>
</feature>
<dbReference type="InterPro" id="IPR036866">
    <property type="entry name" value="RibonucZ/Hydroxyglut_hydro"/>
</dbReference>
<dbReference type="Gene3D" id="3.60.15.10">
    <property type="entry name" value="Ribonuclease Z/Hydroxyacylglutathione hydrolase-like"/>
    <property type="match status" value="1"/>
</dbReference>
<evidence type="ECO:0000313" key="3">
    <source>
        <dbReference type="EMBL" id="MST75048.1"/>
    </source>
</evidence>
<evidence type="ECO:0000256" key="1">
    <source>
        <dbReference type="SAM" id="MobiDB-lite"/>
    </source>
</evidence>
<dbReference type="GO" id="GO:0016787">
    <property type="term" value="F:hydrolase activity"/>
    <property type="evidence" value="ECO:0007669"/>
    <property type="project" value="UniProtKB-KW"/>
</dbReference>
<dbReference type="RefSeq" id="WP_154430014.1">
    <property type="nucleotide sequence ID" value="NZ_VUNI01000013.1"/>
</dbReference>
<dbReference type="PANTHER" id="PTHR30619:SF7">
    <property type="entry name" value="BETA-LACTAMASE DOMAIN PROTEIN"/>
    <property type="match status" value="1"/>
</dbReference>
<dbReference type="SMART" id="SM00849">
    <property type="entry name" value="Lactamase_B"/>
    <property type="match status" value="1"/>
</dbReference>